<comment type="caution">
    <text evidence="1">The sequence shown here is derived from an EMBL/GenBank/DDBJ whole genome shotgun (WGS) entry which is preliminary data.</text>
</comment>
<evidence type="ECO:0008006" key="3">
    <source>
        <dbReference type="Google" id="ProtNLM"/>
    </source>
</evidence>
<dbReference type="Pfam" id="PF16895">
    <property type="entry name" value="DUF5085"/>
    <property type="match status" value="1"/>
</dbReference>
<reference evidence="1 2" key="1">
    <citation type="submission" date="2023-07" db="EMBL/GenBank/DDBJ databases">
        <title>Genomic Encyclopedia of Type Strains, Phase IV (KMG-IV): sequencing the most valuable type-strain genomes for metagenomic binning, comparative biology and taxonomic classification.</title>
        <authorList>
            <person name="Goeker M."/>
        </authorList>
    </citation>
    <scope>NUCLEOTIDE SEQUENCE [LARGE SCALE GENOMIC DNA]</scope>
    <source>
        <strain evidence="1 2">DSM 23494</strain>
    </source>
</reference>
<dbReference type="EMBL" id="JAUSUB010000027">
    <property type="protein sequence ID" value="MDQ0272732.1"/>
    <property type="molecule type" value="Genomic_DNA"/>
</dbReference>
<evidence type="ECO:0000313" key="2">
    <source>
        <dbReference type="Proteomes" id="UP001238088"/>
    </source>
</evidence>
<gene>
    <name evidence="1" type="ORF">J2S17_004625</name>
</gene>
<name>A0ABU0ANA1_9BACI</name>
<organism evidence="1 2">
    <name type="scientific">Cytobacillus purgationiresistens</name>
    <dbReference type="NCBI Taxonomy" id="863449"/>
    <lineage>
        <taxon>Bacteria</taxon>
        <taxon>Bacillati</taxon>
        <taxon>Bacillota</taxon>
        <taxon>Bacilli</taxon>
        <taxon>Bacillales</taxon>
        <taxon>Bacillaceae</taxon>
        <taxon>Cytobacillus</taxon>
    </lineage>
</organism>
<proteinExistence type="predicted"/>
<accession>A0ABU0ANA1</accession>
<dbReference type="InterPro" id="IPR031664">
    <property type="entry name" value="DUF5085"/>
</dbReference>
<dbReference type="RefSeq" id="WP_307478167.1">
    <property type="nucleotide sequence ID" value="NZ_JAUSUB010000027.1"/>
</dbReference>
<protein>
    <recommendedName>
        <fullName evidence="3">DUF5085 family protein</fullName>
    </recommendedName>
</protein>
<dbReference type="Proteomes" id="UP001238088">
    <property type="component" value="Unassembled WGS sequence"/>
</dbReference>
<evidence type="ECO:0000313" key="1">
    <source>
        <dbReference type="EMBL" id="MDQ0272732.1"/>
    </source>
</evidence>
<keyword evidence="2" id="KW-1185">Reference proteome</keyword>
<sequence>MKIKRAPIVFHNVISTKSRCKTDEWFHIARDFRNAIIKNDLYNTGPLIYKVSNFDKSVHEADYTFYVPVNMTLELDTNDKYQFYKEWKFDDGLTLRHADLDDDIEESYELIRASAKAYNLELEEPFYNIFLDVYGEGIIDIYSPIMKEG</sequence>